<accession>A0ACB7SW42</accession>
<sequence>MSALSEVKEAQYSMEQQIADIDNRLSAVEQSIPSSRGNRGKASCLKWPGVSLLRRLERGYLSALIEGRDPLTTTFVCLAAQTKCHRAGGNGCNLSPLVIRPCRRVPFLSRPGERALRVIVTASLAKVEPPSR</sequence>
<organism evidence="1 2">
    <name type="scientific">Hyalomma asiaticum</name>
    <name type="common">Tick</name>
    <dbReference type="NCBI Taxonomy" id="266040"/>
    <lineage>
        <taxon>Eukaryota</taxon>
        <taxon>Metazoa</taxon>
        <taxon>Ecdysozoa</taxon>
        <taxon>Arthropoda</taxon>
        <taxon>Chelicerata</taxon>
        <taxon>Arachnida</taxon>
        <taxon>Acari</taxon>
        <taxon>Parasitiformes</taxon>
        <taxon>Ixodida</taxon>
        <taxon>Ixodoidea</taxon>
        <taxon>Ixodidae</taxon>
        <taxon>Hyalomminae</taxon>
        <taxon>Hyalomma</taxon>
    </lineage>
</organism>
<dbReference type="EMBL" id="CM023482">
    <property type="protein sequence ID" value="KAH6938840.1"/>
    <property type="molecule type" value="Genomic_DNA"/>
</dbReference>
<name>A0ACB7SW42_HYAAI</name>
<keyword evidence="2" id="KW-1185">Reference proteome</keyword>
<protein>
    <submittedName>
        <fullName evidence="1">Uncharacterized protein</fullName>
    </submittedName>
</protein>
<reference evidence="1" key="1">
    <citation type="submission" date="2020-05" db="EMBL/GenBank/DDBJ databases">
        <title>Large-scale comparative analyses of tick genomes elucidate their genetic diversity and vector capacities.</title>
        <authorList>
            <person name="Jia N."/>
            <person name="Wang J."/>
            <person name="Shi W."/>
            <person name="Du L."/>
            <person name="Sun Y."/>
            <person name="Zhan W."/>
            <person name="Jiang J."/>
            <person name="Wang Q."/>
            <person name="Zhang B."/>
            <person name="Ji P."/>
            <person name="Sakyi L.B."/>
            <person name="Cui X."/>
            <person name="Yuan T."/>
            <person name="Jiang B."/>
            <person name="Yang W."/>
            <person name="Lam T.T.-Y."/>
            <person name="Chang Q."/>
            <person name="Ding S."/>
            <person name="Wang X."/>
            <person name="Zhu J."/>
            <person name="Ruan X."/>
            <person name="Zhao L."/>
            <person name="Wei J."/>
            <person name="Que T."/>
            <person name="Du C."/>
            <person name="Cheng J."/>
            <person name="Dai P."/>
            <person name="Han X."/>
            <person name="Huang E."/>
            <person name="Gao Y."/>
            <person name="Liu J."/>
            <person name="Shao H."/>
            <person name="Ye R."/>
            <person name="Li L."/>
            <person name="Wei W."/>
            <person name="Wang X."/>
            <person name="Wang C."/>
            <person name="Yang T."/>
            <person name="Huo Q."/>
            <person name="Li W."/>
            <person name="Guo W."/>
            <person name="Chen H."/>
            <person name="Zhou L."/>
            <person name="Ni X."/>
            <person name="Tian J."/>
            <person name="Zhou Y."/>
            <person name="Sheng Y."/>
            <person name="Liu T."/>
            <person name="Pan Y."/>
            <person name="Xia L."/>
            <person name="Li J."/>
            <person name="Zhao F."/>
            <person name="Cao W."/>
        </authorList>
    </citation>
    <scope>NUCLEOTIDE SEQUENCE</scope>
    <source>
        <strain evidence="1">Hyas-2018</strain>
    </source>
</reference>
<gene>
    <name evidence="1" type="ORF">HPB50_013478</name>
</gene>
<evidence type="ECO:0000313" key="2">
    <source>
        <dbReference type="Proteomes" id="UP000821845"/>
    </source>
</evidence>
<comment type="caution">
    <text evidence="1">The sequence shown here is derived from an EMBL/GenBank/DDBJ whole genome shotgun (WGS) entry which is preliminary data.</text>
</comment>
<evidence type="ECO:0000313" key="1">
    <source>
        <dbReference type="EMBL" id="KAH6938840.1"/>
    </source>
</evidence>
<dbReference type="Proteomes" id="UP000821845">
    <property type="component" value="Chromosome 2"/>
</dbReference>
<proteinExistence type="predicted"/>